<dbReference type="RefSeq" id="WP_224316242.1">
    <property type="nucleotide sequence ID" value="NZ_JAIRBM010000031.1"/>
</dbReference>
<dbReference type="Gene3D" id="3.30.200.20">
    <property type="entry name" value="Phosphorylase Kinase, domain 1"/>
    <property type="match status" value="1"/>
</dbReference>
<dbReference type="Gene3D" id="3.90.1200.10">
    <property type="match status" value="1"/>
</dbReference>
<dbReference type="SUPFAM" id="SSF56112">
    <property type="entry name" value="Protein kinase-like (PK-like)"/>
    <property type="match status" value="1"/>
</dbReference>
<feature type="domain" description="Aminoglycoside phosphotransferase" evidence="1">
    <location>
        <begin position="41"/>
        <end position="267"/>
    </location>
</feature>
<dbReference type="InterPro" id="IPR052898">
    <property type="entry name" value="ACAD10-like"/>
</dbReference>
<dbReference type="EMBL" id="JAIRBM010000031">
    <property type="protein sequence ID" value="MBZ6079295.1"/>
    <property type="molecule type" value="Genomic_DNA"/>
</dbReference>
<evidence type="ECO:0000313" key="2">
    <source>
        <dbReference type="EMBL" id="MBZ6079295.1"/>
    </source>
</evidence>
<name>A0ABS7VUQ3_9HYPH</name>
<evidence type="ECO:0000259" key="1">
    <source>
        <dbReference type="Pfam" id="PF01636"/>
    </source>
</evidence>
<dbReference type="InterPro" id="IPR002575">
    <property type="entry name" value="Aminoglycoside_PTrfase"/>
</dbReference>
<dbReference type="InterPro" id="IPR041726">
    <property type="entry name" value="ACAD10_11_N"/>
</dbReference>
<dbReference type="Pfam" id="PF01636">
    <property type="entry name" value="APH"/>
    <property type="match status" value="1"/>
</dbReference>
<sequence length="358" mass="40197">MAMDANRFIGTEPLSPQSRIDPERLRCYLQARLPQCSGEMTIARFRGGQSNPTLLLTFSSGTRLVLRKKPDGKLLASAHAVDREYRVVSALAGSGVPVARTHLLCDDESIVGAMFYVMDYVEGRSFWDPALPHLSSEERRAIYHEMNRVVACLHTLDHAARGLETFGRPANYIARQVTRWTTQYRASETVSIPAMDRLIEWLPHNVPAESRHALLHGDFRIDNLIFHSHEAKIIAVVDWELSTLGDPMADFAYHMLTWHFSPKPFRGLYGLDLAVLGIPDERSYRDLYLKATGQANVLDRQWYAYLAFSLFRVAAIRQGIMKRVVDGTAASAHAGEAGALAAPVAEQGWQYAERAMRT</sequence>
<keyword evidence="3" id="KW-1185">Reference proteome</keyword>
<gene>
    <name evidence="2" type="ORF">K9B37_23870</name>
</gene>
<dbReference type="InterPro" id="IPR011009">
    <property type="entry name" value="Kinase-like_dom_sf"/>
</dbReference>
<accession>A0ABS7VUQ3</accession>
<proteinExistence type="predicted"/>
<evidence type="ECO:0000313" key="3">
    <source>
        <dbReference type="Proteomes" id="UP000704176"/>
    </source>
</evidence>
<protein>
    <submittedName>
        <fullName evidence="2">Phosphotransferase family protein</fullName>
    </submittedName>
</protein>
<dbReference type="PANTHER" id="PTHR47829:SF3">
    <property type="entry name" value="AMINOGLYCOSIDE PHOSPHOTRANSFERASE DOMAIN-CONTAINING PROTEIN"/>
    <property type="match status" value="1"/>
</dbReference>
<dbReference type="CDD" id="cd05154">
    <property type="entry name" value="ACAD10_11_N-like"/>
    <property type="match status" value="1"/>
</dbReference>
<dbReference type="Proteomes" id="UP000704176">
    <property type="component" value="Unassembled WGS sequence"/>
</dbReference>
<dbReference type="PANTHER" id="PTHR47829">
    <property type="entry name" value="HYDROLASE, PUTATIVE (AFU_ORTHOLOGUE AFUA_1G12880)-RELATED"/>
    <property type="match status" value="1"/>
</dbReference>
<reference evidence="2 3" key="1">
    <citation type="submission" date="2021-09" db="EMBL/GenBank/DDBJ databases">
        <title>The complete genome sequence of a new microorganism.</title>
        <authorList>
            <person name="Zi Z."/>
        </authorList>
    </citation>
    <scope>NUCLEOTIDE SEQUENCE [LARGE SCALE GENOMIC DNA]</scope>
    <source>
        <strain evidence="2 3">WGZ8</strain>
    </source>
</reference>
<comment type="caution">
    <text evidence="2">The sequence shown here is derived from an EMBL/GenBank/DDBJ whole genome shotgun (WGS) entry which is preliminary data.</text>
</comment>
<organism evidence="2 3">
    <name type="scientific">Microvirga puerhi</name>
    <dbReference type="NCBI Taxonomy" id="2876078"/>
    <lineage>
        <taxon>Bacteria</taxon>
        <taxon>Pseudomonadati</taxon>
        <taxon>Pseudomonadota</taxon>
        <taxon>Alphaproteobacteria</taxon>
        <taxon>Hyphomicrobiales</taxon>
        <taxon>Methylobacteriaceae</taxon>
        <taxon>Microvirga</taxon>
    </lineage>
</organism>